<feature type="compositionally biased region" description="Polar residues" evidence="5">
    <location>
        <begin position="397"/>
        <end position="414"/>
    </location>
</feature>
<dbReference type="GeneID" id="37036736"/>
<evidence type="ECO:0000256" key="2">
    <source>
        <dbReference type="ARBA" id="ARBA00022692"/>
    </source>
</evidence>
<feature type="transmembrane region" description="Helical" evidence="6">
    <location>
        <begin position="504"/>
        <end position="523"/>
    </location>
</feature>
<dbReference type="AlphaFoldDB" id="A0A316VP66"/>
<feature type="transmembrane region" description="Helical" evidence="6">
    <location>
        <begin position="238"/>
        <end position="256"/>
    </location>
</feature>
<evidence type="ECO:0000313" key="8">
    <source>
        <dbReference type="Proteomes" id="UP000245783"/>
    </source>
</evidence>
<feature type="transmembrane region" description="Helical" evidence="6">
    <location>
        <begin position="657"/>
        <end position="679"/>
    </location>
</feature>
<feature type="region of interest" description="Disordered" evidence="5">
    <location>
        <begin position="1"/>
        <end position="89"/>
    </location>
</feature>
<feature type="transmembrane region" description="Helical" evidence="6">
    <location>
        <begin position="574"/>
        <end position="594"/>
    </location>
</feature>
<dbReference type="Gene3D" id="1.20.1250.20">
    <property type="entry name" value="MFS general substrate transporter like domains"/>
    <property type="match status" value="1"/>
</dbReference>
<dbReference type="PANTHER" id="PTHR23507">
    <property type="entry name" value="ZGC:174356"/>
    <property type="match status" value="1"/>
</dbReference>
<feature type="transmembrane region" description="Helical" evidence="6">
    <location>
        <begin position="622"/>
        <end position="645"/>
    </location>
</feature>
<feature type="transmembrane region" description="Helical" evidence="6">
    <location>
        <begin position="468"/>
        <end position="492"/>
    </location>
</feature>
<feature type="compositionally biased region" description="Acidic residues" evidence="5">
    <location>
        <begin position="76"/>
        <end position="87"/>
    </location>
</feature>
<feature type="compositionally biased region" description="Basic and acidic residues" evidence="5">
    <location>
        <begin position="386"/>
        <end position="396"/>
    </location>
</feature>
<keyword evidence="8" id="KW-1185">Reference proteome</keyword>
<feature type="transmembrane region" description="Helical" evidence="6">
    <location>
        <begin position="262"/>
        <end position="282"/>
    </location>
</feature>
<feature type="region of interest" description="Disordered" evidence="5">
    <location>
        <begin position="540"/>
        <end position="563"/>
    </location>
</feature>
<dbReference type="InterPro" id="IPR036259">
    <property type="entry name" value="MFS_trans_sf"/>
</dbReference>
<dbReference type="GO" id="GO:0016020">
    <property type="term" value="C:membrane"/>
    <property type="evidence" value="ECO:0007669"/>
    <property type="project" value="UniProtKB-SubCell"/>
</dbReference>
<name>A0A316VP66_9BASI</name>
<evidence type="ECO:0000256" key="4">
    <source>
        <dbReference type="ARBA" id="ARBA00023136"/>
    </source>
</evidence>
<keyword evidence="4 6" id="KW-0472">Membrane</keyword>
<dbReference type="InParanoid" id="A0A316VP66"/>
<dbReference type="PANTHER" id="PTHR23507:SF1">
    <property type="entry name" value="FI18259P1-RELATED"/>
    <property type="match status" value="1"/>
</dbReference>
<evidence type="ECO:0000256" key="1">
    <source>
        <dbReference type="ARBA" id="ARBA00004141"/>
    </source>
</evidence>
<dbReference type="Pfam" id="PF07690">
    <property type="entry name" value="MFS_1"/>
    <property type="match status" value="1"/>
</dbReference>
<sequence>MSQGARRTGPARPRPRQPRYASTYKGGDHPDGKQRLGDRSGRQASSGGGTQGDSRERRGQASSTDEGRAEQRQGEEEQDDDDDDDDGIAFGLTDAWRGLTSGHATAYHMAVLALLSALGQGLVLPSVYSLYTFLMCRVHAARTGQQAPDHQRANELLTGLWNVSSATLASPELRLLEKTRSWLPPTPHLPTSSACSDPWVPQATSAFSASMATTGAILSLILLGRATFLSRRFGRKPILLFSNLVIVFGYATFPLSPRLTAYLAPALVALGIVAAEGSAGAPQRMAVQNYVVDCTGEAARASALSFIEGFGQLGAFPAATLGGWLAAATGQFFAPFYGGIAMFSTAVLYVLLFVPESKRKHVHTFIDDWEHRVGGSDESTAGAYSAEREIHEEQDQRNTSNVSAGSQQQGSNEQRNWRDSRRASTFSFLTTSSTAGAAQRLASSLNILSPLGIFIPRRRPDKTWDLRLLNLGLITVFDEAFQIFIVPLLLLYNSDSFGFDVVQNGYLVTLIQGTRAIYLTLIFPRSIAWARKRVARRAKSKREAHARAASGETTPLLRQDDEEEDKESYGKLDFVILLASYLVAATAFTLIALARRFSHSHADSTTLLSSATLAPDIPPWRLLIPGVIMLELASGTVSVRTALVVNTLPSSEQTRAIQANQILSTIVLTLVPLTASAVYSFGLEKGHPEAVWLAKAGCALGAALGSLALFWTHRHRSGGEEQEDAARSRH</sequence>
<dbReference type="Proteomes" id="UP000245783">
    <property type="component" value="Unassembled WGS sequence"/>
</dbReference>
<dbReference type="STRING" id="1522189.A0A316VP66"/>
<feature type="compositionally biased region" description="Basic and acidic residues" evidence="5">
    <location>
        <begin position="53"/>
        <end position="75"/>
    </location>
</feature>
<proteinExistence type="predicted"/>
<feature type="compositionally biased region" description="Basic and acidic residues" evidence="5">
    <location>
        <begin position="26"/>
        <end position="41"/>
    </location>
</feature>
<keyword evidence="3 6" id="KW-1133">Transmembrane helix</keyword>
<keyword evidence="2 6" id="KW-0812">Transmembrane</keyword>
<dbReference type="SUPFAM" id="SSF103473">
    <property type="entry name" value="MFS general substrate transporter"/>
    <property type="match status" value="1"/>
</dbReference>
<feature type="transmembrane region" description="Helical" evidence="6">
    <location>
        <begin position="332"/>
        <end position="354"/>
    </location>
</feature>
<accession>A0A316VP66</accession>
<dbReference type="GO" id="GO:0022857">
    <property type="term" value="F:transmembrane transporter activity"/>
    <property type="evidence" value="ECO:0007669"/>
    <property type="project" value="InterPro"/>
</dbReference>
<gene>
    <name evidence="7" type="ORF">IE81DRAFT_326619</name>
</gene>
<feature type="transmembrane region" description="Helical" evidence="6">
    <location>
        <begin position="691"/>
        <end position="711"/>
    </location>
</feature>
<feature type="transmembrane region" description="Helical" evidence="6">
    <location>
        <begin position="106"/>
        <end position="128"/>
    </location>
</feature>
<protein>
    <submittedName>
        <fullName evidence="7">MFS general substrate transporter</fullName>
    </submittedName>
</protein>
<dbReference type="OrthoDB" id="3026777at2759"/>
<feature type="transmembrane region" description="Helical" evidence="6">
    <location>
        <begin position="303"/>
        <end position="326"/>
    </location>
</feature>
<evidence type="ECO:0000256" key="6">
    <source>
        <dbReference type="SAM" id="Phobius"/>
    </source>
</evidence>
<feature type="compositionally biased region" description="Low complexity" evidence="5">
    <location>
        <begin position="1"/>
        <end position="11"/>
    </location>
</feature>
<dbReference type="InterPro" id="IPR011701">
    <property type="entry name" value="MFS"/>
</dbReference>
<feature type="transmembrane region" description="Helical" evidence="6">
    <location>
        <begin position="206"/>
        <end position="226"/>
    </location>
</feature>
<evidence type="ECO:0000256" key="3">
    <source>
        <dbReference type="ARBA" id="ARBA00022989"/>
    </source>
</evidence>
<dbReference type="RefSeq" id="XP_025366526.1">
    <property type="nucleotide sequence ID" value="XM_025514866.1"/>
</dbReference>
<feature type="region of interest" description="Disordered" evidence="5">
    <location>
        <begin position="376"/>
        <end position="420"/>
    </location>
</feature>
<comment type="subcellular location">
    <subcellularLocation>
        <location evidence="1">Membrane</location>
        <topology evidence="1">Multi-pass membrane protein</topology>
    </subcellularLocation>
</comment>
<organism evidence="7 8">
    <name type="scientific">Ceraceosorus guamensis</name>
    <dbReference type="NCBI Taxonomy" id="1522189"/>
    <lineage>
        <taxon>Eukaryota</taxon>
        <taxon>Fungi</taxon>
        <taxon>Dikarya</taxon>
        <taxon>Basidiomycota</taxon>
        <taxon>Ustilaginomycotina</taxon>
        <taxon>Exobasidiomycetes</taxon>
        <taxon>Ceraceosorales</taxon>
        <taxon>Ceraceosoraceae</taxon>
        <taxon>Ceraceosorus</taxon>
    </lineage>
</organism>
<reference evidence="7 8" key="1">
    <citation type="journal article" date="2018" name="Mol. Biol. Evol.">
        <title>Broad Genomic Sampling Reveals a Smut Pathogenic Ancestry of the Fungal Clade Ustilaginomycotina.</title>
        <authorList>
            <person name="Kijpornyongpan T."/>
            <person name="Mondo S.J."/>
            <person name="Barry K."/>
            <person name="Sandor L."/>
            <person name="Lee J."/>
            <person name="Lipzen A."/>
            <person name="Pangilinan J."/>
            <person name="LaButti K."/>
            <person name="Hainaut M."/>
            <person name="Henrissat B."/>
            <person name="Grigoriev I.V."/>
            <person name="Spatafora J.W."/>
            <person name="Aime M.C."/>
        </authorList>
    </citation>
    <scope>NUCLEOTIDE SEQUENCE [LARGE SCALE GENOMIC DNA]</scope>
    <source>
        <strain evidence="7 8">MCA 4658</strain>
    </source>
</reference>
<evidence type="ECO:0000256" key="5">
    <source>
        <dbReference type="SAM" id="MobiDB-lite"/>
    </source>
</evidence>
<dbReference type="EMBL" id="KZ819472">
    <property type="protein sequence ID" value="PWN39366.1"/>
    <property type="molecule type" value="Genomic_DNA"/>
</dbReference>
<evidence type="ECO:0000313" key="7">
    <source>
        <dbReference type="EMBL" id="PWN39366.1"/>
    </source>
</evidence>